<dbReference type="InterPro" id="IPR022926">
    <property type="entry name" value="NH(3)-dep_NAD(+)_synth"/>
</dbReference>
<dbReference type="GO" id="GO:0008795">
    <property type="term" value="F:NAD+ synthase activity"/>
    <property type="evidence" value="ECO:0007669"/>
    <property type="project" value="UniProtKB-UniRule"/>
</dbReference>
<dbReference type="GO" id="GO:0004359">
    <property type="term" value="F:glutaminase activity"/>
    <property type="evidence" value="ECO:0007669"/>
    <property type="project" value="InterPro"/>
</dbReference>
<dbReference type="EC" id="6.3.1.5" evidence="8 10"/>
<evidence type="ECO:0000313" key="12">
    <source>
        <dbReference type="EMBL" id="ABL78444.1"/>
    </source>
</evidence>
<organism evidence="12 13">
    <name type="scientific">Thermofilum pendens (strain DSM 2475 / Hrk 5)</name>
    <dbReference type="NCBI Taxonomy" id="368408"/>
    <lineage>
        <taxon>Archaea</taxon>
        <taxon>Thermoproteota</taxon>
        <taxon>Thermoprotei</taxon>
        <taxon>Thermofilales</taxon>
        <taxon>Thermofilaceae</taxon>
        <taxon>Thermofilum</taxon>
    </lineage>
</organism>
<feature type="binding site" evidence="8">
    <location>
        <begin position="40"/>
        <end position="47"/>
    </location>
    <ligand>
        <name>ATP</name>
        <dbReference type="ChEBI" id="CHEBI:30616"/>
    </ligand>
</feature>
<proteinExistence type="inferred from homology"/>
<evidence type="ECO:0000256" key="6">
    <source>
        <dbReference type="ARBA" id="ARBA00022842"/>
    </source>
</evidence>
<feature type="binding site" description="in other chain" evidence="8">
    <location>
        <begin position="256"/>
        <end position="257"/>
    </location>
    <ligand>
        <name>deamido-NAD(+)</name>
        <dbReference type="ChEBI" id="CHEBI:58437"/>
        <note>ligand shared between two neighboring subunits</note>
    </ligand>
</feature>
<feature type="binding site" description="in other chain" evidence="8">
    <location>
        <position position="125"/>
    </location>
    <ligand>
        <name>deamido-NAD(+)</name>
        <dbReference type="ChEBI" id="CHEBI:58437"/>
        <note>ligand shared between two neighboring subunits</note>
    </ligand>
</feature>
<dbReference type="UniPathway" id="UPA00253">
    <property type="reaction ID" value="UER00333"/>
</dbReference>
<protein>
    <recommendedName>
        <fullName evidence="8 10">NH(3)-dependent NAD(+) synthetase</fullName>
        <ecNumber evidence="8 10">6.3.1.5</ecNumber>
    </recommendedName>
</protein>
<keyword evidence="7 8" id="KW-0520">NAD</keyword>
<dbReference type="CDD" id="cd00553">
    <property type="entry name" value="NAD_synthase"/>
    <property type="match status" value="1"/>
</dbReference>
<feature type="binding site" description="in other chain" evidence="8">
    <location>
        <position position="158"/>
    </location>
    <ligand>
        <name>deamido-NAD(+)</name>
        <dbReference type="ChEBI" id="CHEBI:58437"/>
        <note>ligand shared between two neighboring subunits</note>
    </ligand>
</feature>
<dbReference type="PANTHER" id="PTHR23090:SF9">
    <property type="entry name" value="GLUTAMINE-DEPENDENT NAD(+) SYNTHETASE"/>
    <property type="match status" value="1"/>
</dbReference>
<dbReference type="eggNOG" id="arCOG00069">
    <property type="taxonomic scope" value="Archaea"/>
</dbReference>
<dbReference type="HAMAP" id="MF_00193">
    <property type="entry name" value="NadE_ammonia_dep"/>
    <property type="match status" value="1"/>
</dbReference>
<feature type="binding site" evidence="8">
    <location>
        <position position="174"/>
    </location>
    <ligand>
        <name>ATP</name>
        <dbReference type="ChEBI" id="CHEBI:30616"/>
    </ligand>
</feature>
<comment type="catalytic activity">
    <reaction evidence="8 10">
        <text>deamido-NAD(+) + NH4(+) + ATP = AMP + diphosphate + NAD(+) + H(+)</text>
        <dbReference type="Rhea" id="RHEA:21188"/>
        <dbReference type="ChEBI" id="CHEBI:15378"/>
        <dbReference type="ChEBI" id="CHEBI:28938"/>
        <dbReference type="ChEBI" id="CHEBI:30616"/>
        <dbReference type="ChEBI" id="CHEBI:33019"/>
        <dbReference type="ChEBI" id="CHEBI:57540"/>
        <dbReference type="ChEBI" id="CHEBI:58437"/>
        <dbReference type="ChEBI" id="CHEBI:456215"/>
        <dbReference type="EC" id="6.3.1.5"/>
    </reaction>
</comment>
<dbReference type="KEGG" id="tpe:Tpen_1044"/>
<dbReference type="NCBIfam" id="TIGR00552">
    <property type="entry name" value="nadE"/>
    <property type="match status" value="1"/>
</dbReference>
<evidence type="ECO:0000256" key="3">
    <source>
        <dbReference type="ARBA" id="ARBA00022723"/>
    </source>
</evidence>
<reference evidence="13" key="1">
    <citation type="journal article" date="2008" name="J. Bacteriol.">
        <title>Genome sequence of Thermofilum pendens reveals an exceptional loss of biosynthetic pathways without genome reduction.</title>
        <authorList>
            <person name="Anderson I."/>
            <person name="Rodriguez J."/>
            <person name="Susanti D."/>
            <person name="Porat I."/>
            <person name="Reich C."/>
            <person name="Ulrich L.E."/>
            <person name="Elkins J.G."/>
            <person name="Mavromatis K."/>
            <person name="Lykidis A."/>
            <person name="Kim E."/>
            <person name="Thompson L.S."/>
            <person name="Nolan M."/>
            <person name="Land M."/>
            <person name="Copeland A."/>
            <person name="Lapidus A."/>
            <person name="Lucas S."/>
            <person name="Detter C."/>
            <person name="Zhulin I.B."/>
            <person name="Olsen G.J."/>
            <person name="Whitman W."/>
            <person name="Mukhopadhyay B."/>
            <person name="Bristow J."/>
            <person name="Kyrpides N."/>
        </authorList>
    </citation>
    <scope>NUCLEOTIDE SEQUENCE [LARGE SCALE GENOMIC DNA]</scope>
    <source>
        <strain evidence="13">DSM 2475 / Hrk 5</strain>
    </source>
</reference>
<gene>
    <name evidence="8" type="primary">nadE</name>
    <name evidence="12" type="ordered locus">Tpen_1044</name>
</gene>
<keyword evidence="2 8" id="KW-0436">Ligase</keyword>
<keyword evidence="13" id="KW-1185">Reference proteome</keyword>
<dbReference type="GO" id="GO:0046872">
    <property type="term" value="F:metal ion binding"/>
    <property type="evidence" value="ECO:0007669"/>
    <property type="project" value="UniProtKB-KW"/>
</dbReference>
<comment type="pathway">
    <text evidence="8">Cofactor biosynthesis; NAD(+) biosynthesis; NAD(+) from deamido-NAD(+) (ammonia route): step 1/1.</text>
</comment>
<feature type="domain" description="NAD/GMP synthase" evidence="11">
    <location>
        <begin position="20"/>
        <end position="261"/>
    </location>
</feature>
<dbReference type="InterPro" id="IPR014729">
    <property type="entry name" value="Rossmann-like_a/b/a_fold"/>
</dbReference>
<dbReference type="GO" id="GO:0005524">
    <property type="term" value="F:ATP binding"/>
    <property type="evidence" value="ECO:0007669"/>
    <property type="project" value="UniProtKB-UniRule"/>
</dbReference>
<comment type="similarity">
    <text evidence="1 8 9">Belongs to the NAD synthetase family.</text>
</comment>
<comment type="subunit">
    <text evidence="8">Homodimer.</text>
</comment>
<dbReference type="OrthoDB" id="39312at2157"/>
<evidence type="ECO:0000256" key="5">
    <source>
        <dbReference type="ARBA" id="ARBA00022840"/>
    </source>
</evidence>
<dbReference type="SUPFAM" id="SSF52402">
    <property type="entry name" value="Adenine nucleotide alpha hydrolases-like"/>
    <property type="match status" value="1"/>
</dbReference>
<evidence type="ECO:0000256" key="8">
    <source>
        <dbReference type="HAMAP-Rule" id="MF_00193"/>
    </source>
</evidence>
<feature type="binding site" evidence="8">
    <location>
        <position position="150"/>
    </location>
    <ligand>
        <name>Mg(2+)</name>
        <dbReference type="ChEBI" id="CHEBI:18420"/>
    </ligand>
</feature>
<dbReference type="Gene3D" id="3.40.50.620">
    <property type="entry name" value="HUPs"/>
    <property type="match status" value="1"/>
</dbReference>
<dbReference type="STRING" id="368408.Tpen_1044"/>
<dbReference type="FunFam" id="3.40.50.620:FF:000106">
    <property type="entry name" value="Glutamine-dependent NAD(+) synthetase"/>
    <property type="match status" value="1"/>
</dbReference>
<accession>A1RZ14</accession>
<dbReference type="PANTHER" id="PTHR23090">
    <property type="entry name" value="NH 3 /GLUTAMINE-DEPENDENT NAD + SYNTHETASE"/>
    <property type="match status" value="1"/>
</dbReference>
<dbReference type="AlphaFoldDB" id="A1RZ14"/>
<dbReference type="InterPro" id="IPR022310">
    <property type="entry name" value="NAD/GMP_synthase"/>
</dbReference>
<evidence type="ECO:0000256" key="2">
    <source>
        <dbReference type="ARBA" id="ARBA00022598"/>
    </source>
</evidence>
<dbReference type="EnsemblBacteria" id="ABL78444">
    <property type="protein sequence ID" value="ABL78444"/>
    <property type="gene ID" value="Tpen_1044"/>
</dbReference>
<dbReference type="EMBL" id="CP000505">
    <property type="protein sequence ID" value="ABL78444.1"/>
    <property type="molecule type" value="Genomic_DNA"/>
</dbReference>
<dbReference type="InterPro" id="IPR003694">
    <property type="entry name" value="NAD_synthase"/>
</dbReference>
<feature type="binding site" evidence="8">
    <location>
        <position position="145"/>
    </location>
    <ligand>
        <name>ATP</name>
        <dbReference type="ChEBI" id="CHEBI:30616"/>
    </ligand>
</feature>
<feature type="binding site" evidence="8">
    <location>
        <position position="46"/>
    </location>
    <ligand>
        <name>Mg(2+)</name>
        <dbReference type="ChEBI" id="CHEBI:18420"/>
    </ligand>
</feature>
<comment type="function">
    <text evidence="8">Catalyzes the ATP-dependent amidation of deamido-NAD to form NAD. Uses ammonia as a nitrogen source.</text>
</comment>
<keyword evidence="3 8" id="KW-0479">Metal-binding</keyword>
<evidence type="ECO:0000256" key="4">
    <source>
        <dbReference type="ARBA" id="ARBA00022741"/>
    </source>
</evidence>
<evidence type="ECO:0000256" key="1">
    <source>
        <dbReference type="ARBA" id="ARBA00005859"/>
    </source>
</evidence>
<evidence type="ECO:0000259" key="11">
    <source>
        <dbReference type="Pfam" id="PF02540"/>
    </source>
</evidence>
<evidence type="ECO:0000256" key="10">
    <source>
        <dbReference type="RuleBase" id="RU003812"/>
    </source>
</evidence>
<dbReference type="Pfam" id="PF02540">
    <property type="entry name" value="NAD_synthase"/>
    <property type="match status" value="1"/>
</dbReference>
<name>A1RZ14_THEPD</name>
<dbReference type="Proteomes" id="UP000000641">
    <property type="component" value="Chromosome"/>
</dbReference>
<keyword evidence="4 8" id="KW-0547">Nucleotide-binding</keyword>
<dbReference type="NCBIfam" id="NF010587">
    <property type="entry name" value="PRK13980.1"/>
    <property type="match status" value="1"/>
</dbReference>
<evidence type="ECO:0000313" key="13">
    <source>
        <dbReference type="Proteomes" id="UP000000641"/>
    </source>
</evidence>
<dbReference type="RefSeq" id="WP_011752709.1">
    <property type="nucleotide sequence ID" value="NC_008698.1"/>
</dbReference>
<dbReference type="GO" id="GO:0003952">
    <property type="term" value="F:NAD+ synthase (glutamine-hydrolyzing) activity"/>
    <property type="evidence" value="ECO:0007669"/>
    <property type="project" value="InterPro"/>
</dbReference>
<dbReference type="GeneID" id="4600787"/>
<feature type="binding site" evidence="8">
    <location>
        <position position="165"/>
    </location>
    <ligand>
        <name>deamido-NAD(+)</name>
        <dbReference type="ChEBI" id="CHEBI:58437"/>
        <note>ligand shared between two neighboring subunits</note>
    </ligand>
</feature>
<dbReference type="GO" id="GO:0009435">
    <property type="term" value="P:NAD+ biosynthetic process"/>
    <property type="evidence" value="ECO:0007669"/>
    <property type="project" value="UniProtKB-UniRule"/>
</dbReference>
<keyword evidence="6 8" id="KW-0460">Magnesium</keyword>
<evidence type="ECO:0000256" key="7">
    <source>
        <dbReference type="ARBA" id="ARBA00023027"/>
    </source>
</evidence>
<feature type="binding site" evidence="8">
    <location>
        <position position="196"/>
    </location>
    <ligand>
        <name>ATP</name>
        <dbReference type="ChEBI" id="CHEBI:30616"/>
    </ligand>
</feature>
<dbReference type="HOGENOM" id="CLU_059327_1_1_2"/>
<evidence type="ECO:0000256" key="9">
    <source>
        <dbReference type="RuleBase" id="RU003811"/>
    </source>
</evidence>
<sequence length="268" mass="29550">MGVSGGVLPELDWRVVEEVITRELRRYVFEEAGKSGGVVGVSGGVDSAVTLLLTARALGPENTYALIMPSSATPEEDLRDAYEVVRIAGLPGGNVETVDIEPILSRFEESLGPLTRVERGNLAARVRMCILHARAYRRNSLVIGTGDKSELLLGYFTKYGDGGVDVLPIGDLYKTQVRRLGLHLGLPERIAFKPSSPRLWPGHVAEEELKLTYEVADKILYLLFDRGVDPSEVPGMLGVGRELVERVLELHRRSEHKRRPPYVIKVGV</sequence>
<keyword evidence="5 8" id="KW-0067">ATP-binding</keyword>
<dbReference type="GO" id="GO:0005737">
    <property type="term" value="C:cytoplasm"/>
    <property type="evidence" value="ECO:0007669"/>
    <property type="project" value="InterPro"/>
</dbReference>